<proteinExistence type="inferred from homology"/>
<dbReference type="PANTHER" id="PTHR30587:SF0">
    <property type="entry name" value="FLAGELLAR BIOSYNTHETIC PROTEIN FLIP"/>
    <property type="match status" value="1"/>
</dbReference>
<keyword evidence="4 12" id="KW-1003">Cell membrane</keyword>
<protein>
    <recommendedName>
        <fullName evidence="2 12">Flagellar biosynthetic protein FliP</fullName>
    </recommendedName>
</protein>
<keyword evidence="5 12" id="KW-0812">Transmembrane</keyword>
<evidence type="ECO:0000256" key="3">
    <source>
        <dbReference type="ARBA" id="ARBA00022448"/>
    </source>
</evidence>
<keyword evidence="9 12" id="KW-0472">Membrane</keyword>
<feature type="transmembrane region" description="Helical" evidence="12">
    <location>
        <begin position="288"/>
        <end position="309"/>
    </location>
</feature>
<dbReference type="GO" id="GO:0009306">
    <property type="term" value="P:protein secretion"/>
    <property type="evidence" value="ECO:0007669"/>
    <property type="project" value="UniProtKB-UniRule"/>
</dbReference>
<evidence type="ECO:0000256" key="7">
    <source>
        <dbReference type="ARBA" id="ARBA00022927"/>
    </source>
</evidence>
<dbReference type="GO" id="GO:0009425">
    <property type="term" value="C:bacterial-type flagellum basal body"/>
    <property type="evidence" value="ECO:0007669"/>
    <property type="project" value="UniProtKB-SubCell"/>
</dbReference>
<gene>
    <name evidence="12" type="primary">fliP</name>
    <name evidence="13" type="ORF">SAMN04487884_104166</name>
</gene>
<dbReference type="PANTHER" id="PTHR30587">
    <property type="entry name" value="FLAGELLAR BIOSYNTHETIC PROTEIN FLIP"/>
    <property type="match status" value="1"/>
</dbReference>
<feature type="transmembrane region" description="Helical" evidence="12">
    <location>
        <begin position="152"/>
        <end position="170"/>
    </location>
</feature>
<evidence type="ECO:0000256" key="8">
    <source>
        <dbReference type="ARBA" id="ARBA00022989"/>
    </source>
</evidence>
<name>A0A1H9NF16_BUTFI</name>
<accession>A0A1H9NF16</accession>
<keyword evidence="11 12" id="KW-1006">Bacterial flagellum protein export</keyword>
<evidence type="ECO:0000256" key="9">
    <source>
        <dbReference type="ARBA" id="ARBA00023136"/>
    </source>
</evidence>
<keyword evidence="13" id="KW-0282">Flagellum</keyword>
<evidence type="ECO:0000256" key="11">
    <source>
        <dbReference type="ARBA" id="ARBA00023225"/>
    </source>
</evidence>
<sequence length="313" mass="34971">MRNPKGKDNIRRLFSTAVISTVAFAGMVAFLFFAIPIVSNATEAGTVYVDDTTDTDPTIEPDYHLTGTDDERTNIKEPGTAQTAEDLSELNIANYVTVTYDNGNGEINGALRIFITLTLLALLPSFIIMMTSFTRIILVLHFTRTALNTQTAPPNMVIIGLALFLTFFIMQPTILRVYNEAYVPFENGELTQQDLLDSAMKPIREFMYPQTQRKDVVMFMEISGDEWDGTLDDIPTTVLVPSFMVSELRTGFIIGFLIYIPFIVIDMVVASVLMSMGMMMLPPTTISMPFKILLFVLADGWNLIIGSLVKTFY</sequence>
<dbReference type="GO" id="GO:0044781">
    <property type="term" value="P:bacterial-type flagellum organization"/>
    <property type="evidence" value="ECO:0007669"/>
    <property type="project" value="UniProtKB-UniRule"/>
</dbReference>
<dbReference type="NCBIfam" id="NF009438">
    <property type="entry name" value="PRK12797.1"/>
    <property type="match status" value="1"/>
</dbReference>
<keyword evidence="3 12" id="KW-0813">Transport</keyword>
<evidence type="ECO:0000256" key="10">
    <source>
        <dbReference type="ARBA" id="ARBA00023143"/>
    </source>
</evidence>
<dbReference type="AlphaFoldDB" id="A0A1H9NF16"/>
<dbReference type="GO" id="GO:0005886">
    <property type="term" value="C:plasma membrane"/>
    <property type="evidence" value="ECO:0007669"/>
    <property type="project" value="UniProtKB-SubCell"/>
</dbReference>
<evidence type="ECO:0000313" key="14">
    <source>
        <dbReference type="Proteomes" id="UP000182584"/>
    </source>
</evidence>
<dbReference type="Proteomes" id="UP000182584">
    <property type="component" value="Unassembled WGS sequence"/>
</dbReference>
<evidence type="ECO:0000256" key="6">
    <source>
        <dbReference type="ARBA" id="ARBA00022795"/>
    </source>
</evidence>
<evidence type="ECO:0000256" key="12">
    <source>
        <dbReference type="RuleBase" id="RU362069"/>
    </source>
</evidence>
<keyword evidence="13" id="KW-0969">Cilium</keyword>
<keyword evidence="10" id="KW-0975">Bacterial flagellum</keyword>
<evidence type="ECO:0000256" key="2">
    <source>
        <dbReference type="ARBA" id="ARBA00021714"/>
    </source>
</evidence>
<dbReference type="PROSITE" id="PS01061">
    <property type="entry name" value="FLIP_2"/>
    <property type="match status" value="1"/>
</dbReference>
<evidence type="ECO:0000313" key="13">
    <source>
        <dbReference type="EMBL" id="SER34536.1"/>
    </source>
</evidence>
<feature type="transmembrane region" description="Helical" evidence="12">
    <location>
        <begin position="113"/>
        <end position="140"/>
    </location>
</feature>
<keyword evidence="8 12" id="KW-1133">Transmembrane helix</keyword>
<dbReference type="PRINTS" id="PR00951">
    <property type="entry name" value="FLGBIOSNFLIP"/>
</dbReference>
<feature type="transmembrane region" description="Helical" evidence="12">
    <location>
        <begin position="12"/>
        <end position="38"/>
    </location>
</feature>
<evidence type="ECO:0000256" key="1">
    <source>
        <dbReference type="ARBA" id="ARBA00006257"/>
    </source>
</evidence>
<dbReference type="PRINTS" id="PR01302">
    <property type="entry name" value="TYPE3IMPPROT"/>
</dbReference>
<dbReference type="InterPro" id="IPR005837">
    <property type="entry name" value="FliP"/>
</dbReference>
<feature type="transmembrane region" description="Helical" evidence="12">
    <location>
        <begin position="252"/>
        <end position="276"/>
    </location>
</feature>
<dbReference type="NCBIfam" id="TIGR01103">
    <property type="entry name" value="fliP"/>
    <property type="match status" value="1"/>
</dbReference>
<comment type="subcellular location">
    <subcellularLocation>
        <location evidence="12">Cell membrane</location>
        <topology evidence="12">Multi-pass membrane protein</topology>
    </subcellularLocation>
    <subcellularLocation>
        <location evidence="12">Bacterial flagellum basal body</location>
    </subcellularLocation>
</comment>
<keyword evidence="13" id="KW-0966">Cell projection</keyword>
<reference evidence="13 14" key="1">
    <citation type="submission" date="2016-10" db="EMBL/GenBank/DDBJ databases">
        <authorList>
            <person name="de Groot N.N."/>
        </authorList>
    </citation>
    <scope>NUCLEOTIDE SEQUENCE [LARGE SCALE GENOMIC DNA]</scope>
    <source>
        <strain evidence="13 14">AR40</strain>
    </source>
</reference>
<comment type="similarity">
    <text evidence="1 12">Belongs to the FliP/MopC/SpaP family.</text>
</comment>
<comment type="function">
    <text evidence="12">Plays a role in the flagellum-specific transport system.</text>
</comment>
<dbReference type="eggNOG" id="COG1338">
    <property type="taxonomic scope" value="Bacteria"/>
</dbReference>
<dbReference type="EMBL" id="FOGJ01000004">
    <property type="protein sequence ID" value="SER34536.1"/>
    <property type="molecule type" value="Genomic_DNA"/>
</dbReference>
<dbReference type="RefSeq" id="WP_242952678.1">
    <property type="nucleotide sequence ID" value="NZ_FOGJ01000004.1"/>
</dbReference>
<keyword evidence="7 12" id="KW-0653">Protein transport</keyword>
<organism evidence="13 14">
    <name type="scientific">Butyrivibrio fibrisolvens</name>
    <dbReference type="NCBI Taxonomy" id="831"/>
    <lineage>
        <taxon>Bacteria</taxon>
        <taxon>Bacillati</taxon>
        <taxon>Bacillota</taxon>
        <taxon>Clostridia</taxon>
        <taxon>Lachnospirales</taxon>
        <taxon>Lachnospiraceae</taxon>
        <taxon>Butyrivibrio</taxon>
    </lineage>
</organism>
<dbReference type="Pfam" id="PF00813">
    <property type="entry name" value="FliP"/>
    <property type="match status" value="1"/>
</dbReference>
<evidence type="ECO:0000256" key="5">
    <source>
        <dbReference type="ARBA" id="ARBA00022692"/>
    </source>
</evidence>
<evidence type="ECO:0000256" key="4">
    <source>
        <dbReference type="ARBA" id="ARBA00022475"/>
    </source>
</evidence>
<dbReference type="InterPro" id="IPR005838">
    <property type="entry name" value="T3SS_IM_P"/>
</dbReference>
<keyword evidence="6 12" id="KW-1005">Bacterial flagellum biogenesis</keyword>